<evidence type="ECO:0000313" key="10">
    <source>
        <dbReference type="EMBL" id="KAF9616169.1"/>
    </source>
</evidence>
<keyword evidence="7" id="KW-0804">Transcription</keyword>
<dbReference type="SUPFAM" id="SSF64484">
    <property type="entry name" value="beta and beta-prime subunits of DNA dependent RNA-polymerase"/>
    <property type="match status" value="1"/>
</dbReference>
<evidence type="ECO:0000256" key="4">
    <source>
        <dbReference type="ARBA" id="ARBA00022478"/>
    </source>
</evidence>
<proteinExistence type="inferred from homology"/>
<dbReference type="SMART" id="SM00663">
    <property type="entry name" value="RPOLA_N"/>
    <property type="match status" value="1"/>
</dbReference>
<feature type="domain" description="RNA polymerase N-terminal" evidence="9">
    <location>
        <begin position="1"/>
        <end position="87"/>
    </location>
</feature>
<evidence type="ECO:0000259" key="9">
    <source>
        <dbReference type="SMART" id="SM00663"/>
    </source>
</evidence>
<protein>
    <recommendedName>
        <fullName evidence="3">DNA-directed RNA polymerase</fullName>
        <ecNumber evidence="3">2.7.7.6</ecNumber>
    </recommendedName>
</protein>
<dbReference type="OrthoDB" id="1862828at2759"/>
<gene>
    <name evidence="10" type="ORF">IFM89_028804</name>
</gene>
<dbReference type="Gene3D" id="1.10.274.100">
    <property type="entry name" value="RNA polymerase Rpb1, domain 3"/>
    <property type="match status" value="1"/>
</dbReference>
<dbReference type="Proteomes" id="UP000631114">
    <property type="component" value="Unassembled WGS sequence"/>
</dbReference>
<dbReference type="InterPro" id="IPR000722">
    <property type="entry name" value="RNA_pol_asu"/>
</dbReference>
<dbReference type="AlphaFoldDB" id="A0A835IFF9"/>
<dbReference type="GO" id="GO:0000428">
    <property type="term" value="C:DNA-directed RNA polymerase complex"/>
    <property type="evidence" value="ECO:0007669"/>
    <property type="project" value="UniProtKB-KW"/>
</dbReference>
<dbReference type="GO" id="GO:0003899">
    <property type="term" value="F:DNA-directed RNA polymerase activity"/>
    <property type="evidence" value="ECO:0007669"/>
    <property type="project" value="UniProtKB-EC"/>
</dbReference>
<organism evidence="10 11">
    <name type="scientific">Coptis chinensis</name>
    <dbReference type="NCBI Taxonomy" id="261450"/>
    <lineage>
        <taxon>Eukaryota</taxon>
        <taxon>Viridiplantae</taxon>
        <taxon>Streptophyta</taxon>
        <taxon>Embryophyta</taxon>
        <taxon>Tracheophyta</taxon>
        <taxon>Spermatophyta</taxon>
        <taxon>Magnoliopsida</taxon>
        <taxon>Ranunculales</taxon>
        <taxon>Ranunculaceae</taxon>
        <taxon>Coptidoideae</taxon>
        <taxon>Coptis</taxon>
    </lineage>
</organism>
<dbReference type="InterPro" id="IPR045867">
    <property type="entry name" value="DNA-dir_RpoC_beta_prime"/>
</dbReference>
<comment type="caution">
    <text evidence="10">The sequence shown here is derived from an EMBL/GenBank/DDBJ whole genome shotgun (WGS) entry which is preliminary data.</text>
</comment>
<evidence type="ECO:0000256" key="7">
    <source>
        <dbReference type="ARBA" id="ARBA00023163"/>
    </source>
</evidence>
<evidence type="ECO:0000256" key="6">
    <source>
        <dbReference type="ARBA" id="ARBA00022695"/>
    </source>
</evidence>
<dbReference type="Gene3D" id="2.40.40.20">
    <property type="match status" value="1"/>
</dbReference>
<keyword evidence="11" id="KW-1185">Reference proteome</keyword>
<comment type="similarity">
    <text evidence="2">Belongs to the RNA polymerase beta' chain family. RpoC1 subfamily.</text>
</comment>
<keyword evidence="5" id="KW-0808">Transferase</keyword>
<evidence type="ECO:0000256" key="3">
    <source>
        <dbReference type="ARBA" id="ARBA00012418"/>
    </source>
</evidence>
<dbReference type="GO" id="GO:0006351">
    <property type="term" value="P:DNA-templated transcription"/>
    <property type="evidence" value="ECO:0007669"/>
    <property type="project" value="InterPro"/>
</dbReference>
<evidence type="ECO:0000256" key="2">
    <source>
        <dbReference type="ARBA" id="ARBA00007207"/>
    </source>
</evidence>
<dbReference type="GO" id="GO:0003677">
    <property type="term" value="F:DNA binding"/>
    <property type="evidence" value="ECO:0007669"/>
    <property type="project" value="InterPro"/>
</dbReference>
<dbReference type="Pfam" id="PF00623">
    <property type="entry name" value="RNA_pol_Rpb1_2"/>
    <property type="match status" value="1"/>
</dbReference>
<dbReference type="PANTHER" id="PTHR19376:SF54">
    <property type="entry name" value="DNA-DIRECTED RNA POLYMERASE SUBUNIT BETA"/>
    <property type="match status" value="1"/>
</dbReference>
<evidence type="ECO:0000256" key="1">
    <source>
        <dbReference type="ARBA" id="ARBA00004026"/>
    </source>
</evidence>
<evidence type="ECO:0000256" key="5">
    <source>
        <dbReference type="ARBA" id="ARBA00022679"/>
    </source>
</evidence>
<evidence type="ECO:0000256" key="8">
    <source>
        <dbReference type="ARBA" id="ARBA00048552"/>
    </source>
</evidence>
<comment type="catalytic activity">
    <reaction evidence="8">
        <text>RNA(n) + a ribonucleoside 5'-triphosphate = RNA(n+1) + diphosphate</text>
        <dbReference type="Rhea" id="RHEA:21248"/>
        <dbReference type="Rhea" id="RHEA-COMP:14527"/>
        <dbReference type="Rhea" id="RHEA-COMP:17342"/>
        <dbReference type="ChEBI" id="CHEBI:33019"/>
        <dbReference type="ChEBI" id="CHEBI:61557"/>
        <dbReference type="ChEBI" id="CHEBI:140395"/>
        <dbReference type="EC" id="2.7.7.6"/>
    </reaction>
</comment>
<dbReference type="EC" id="2.7.7.6" evidence="3"/>
<dbReference type="InterPro" id="IPR006592">
    <property type="entry name" value="RNA_pol_N"/>
</dbReference>
<sequence length="159" mass="17747">MCQEKLVQETVDTLLDNGIRGQPMRRGTGFNADFDGDQMVVHIPLSLETQAEACLLMFSHMNLLSPAIGDPISIPTQDMLMGLYVLTTFTRLKSIKYVILLFINAKFAINPDHRSAFVSWAIRFFAIEKNTTEKGSLESRPAAKALTCTRNWSSTSVNC</sequence>
<evidence type="ECO:0000313" key="11">
    <source>
        <dbReference type="Proteomes" id="UP000631114"/>
    </source>
</evidence>
<name>A0A835IFF9_9MAGN</name>
<reference evidence="10 11" key="1">
    <citation type="submission" date="2020-10" db="EMBL/GenBank/DDBJ databases">
        <title>The Coptis chinensis genome and diversification of protoberbering-type alkaloids.</title>
        <authorList>
            <person name="Wang B."/>
            <person name="Shu S."/>
            <person name="Song C."/>
            <person name="Liu Y."/>
        </authorList>
    </citation>
    <scope>NUCLEOTIDE SEQUENCE [LARGE SCALE GENOMIC DNA]</scope>
    <source>
        <strain evidence="10">HL-2020</strain>
        <tissue evidence="10">Leaf</tissue>
    </source>
</reference>
<keyword evidence="6" id="KW-0548">Nucleotidyltransferase</keyword>
<dbReference type="EMBL" id="JADFTS010000003">
    <property type="protein sequence ID" value="KAF9616169.1"/>
    <property type="molecule type" value="Genomic_DNA"/>
</dbReference>
<accession>A0A835IFF9</accession>
<keyword evidence="4" id="KW-0240">DNA-directed RNA polymerase</keyword>
<comment type="function">
    <text evidence="1">DNA-dependent RNA polymerase catalyzes the transcription of DNA into RNA using the four ribonucleoside triphosphates as substrates.</text>
</comment>
<dbReference type="PANTHER" id="PTHR19376">
    <property type="entry name" value="DNA-DIRECTED RNA POLYMERASE"/>
    <property type="match status" value="1"/>
</dbReference>
<dbReference type="InterPro" id="IPR042102">
    <property type="entry name" value="RNA_pol_Rpb1_3_sf"/>
</dbReference>